<proteinExistence type="predicted"/>
<keyword evidence="2" id="KW-1185">Reference proteome</keyword>
<protein>
    <submittedName>
        <fullName evidence="1">Transposon Ty3-G Gag-Pol polyprotein</fullName>
    </submittedName>
</protein>
<reference evidence="2" key="1">
    <citation type="journal article" date="2019" name="Plant Biotechnol. J.">
        <title>Genome sequencing of the Australian wild diploid species Gossypium australe highlights disease resistance and delayed gland morphogenesis.</title>
        <authorList>
            <person name="Cai Y."/>
            <person name="Cai X."/>
            <person name="Wang Q."/>
            <person name="Wang P."/>
            <person name="Zhang Y."/>
            <person name="Cai C."/>
            <person name="Xu Y."/>
            <person name="Wang K."/>
            <person name="Zhou Z."/>
            <person name="Wang C."/>
            <person name="Geng S."/>
            <person name="Li B."/>
            <person name="Dong Q."/>
            <person name="Hou Y."/>
            <person name="Wang H."/>
            <person name="Ai P."/>
            <person name="Liu Z."/>
            <person name="Yi F."/>
            <person name="Sun M."/>
            <person name="An G."/>
            <person name="Cheng J."/>
            <person name="Zhang Y."/>
            <person name="Shi Q."/>
            <person name="Xie Y."/>
            <person name="Shi X."/>
            <person name="Chang Y."/>
            <person name="Huang F."/>
            <person name="Chen Y."/>
            <person name="Hong S."/>
            <person name="Mi L."/>
            <person name="Sun Q."/>
            <person name="Zhang L."/>
            <person name="Zhou B."/>
            <person name="Peng R."/>
            <person name="Zhang X."/>
            <person name="Liu F."/>
        </authorList>
    </citation>
    <scope>NUCLEOTIDE SEQUENCE [LARGE SCALE GENOMIC DNA]</scope>
    <source>
        <strain evidence="2">cv. PA1801</strain>
    </source>
</reference>
<comment type="caution">
    <text evidence="1">The sequence shown here is derived from an EMBL/GenBank/DDBJ whole genome shotgun (WGS) entry which is preliminary data.</text>
</comment>
<dbReference type="Proteomes" id="UP000325315">
    <property type="component" value="Unassembled WGS sequence"/>
</dbReference>
<dbReference type="EMBL" id="SMMG02000003">
    <property type="protein sequence ID" value="KAA3480984.1"/>
    <property type="molecule type" value="Genomic_DNA"/>
</dbReference>
<dbReference type="AlphaFoldDB" id="A0A5B6WI38"/>
<sequence>MDFVEGLPLSKGKSTILVIVDRLTKNAHFFSLGTPLYCCECGLALLGSSVQATWNSRVHRTIQTTCHLTIPLHCIPPSNRWANRSF</sequence>
<name>A0A5B6WI38_9ROSI</name>
<accession>A0A5B6WI38</accession>
<gene>
    <name evidence="1" type="ORF">EPI10_021385</name>
</gene>
<evidence type="ECO:0000313" key="1">
    <source>
        <dbReference type="EMBL" id="KAA3480984.1"/>
    </source>
</evidence>
<evidence type="ECO:0000313" key="2">
    <source>
        <dbReference type="Proteomes" id="UP000325315"/>
    </source>
</evidence>
<dbReference type="OrthoDB" id="5554229at2759"/>
<organism evidence="1 2">
    <name type="scientific">Gossypium australe</name>
    <dbReference type="NCBI Taxonomy" id="47621"/>
    <lineage>
        <taxon>Eukaryota</taxon>
        <taxon>Viridiplantae</taxon>
        <taxon>Streptophyta</taxon>
        <taxon>Embryophyta</taxon>
        <taxon>Tracheophyta</taxon>
        <taxon>Spermatophyta</taxon>
        <taxon>Magnoliopsida</taxon>
        <taxon>eudicotyledons</taxon>
        <taxon>Gunneridae</taxon>
        <taxon>Pentapetalae</taxon>
        <taxon>rosids</taxon>
        <taxon>malvids</taxon>
        <taxon>Malvales</taxon>
        <taxon>Malvaceae</taxon>
        <taxon>Malvoideae</taxon>
        <taxon>Gossypium</taxon>
    </lineage>
</organism>